<dbReference type="PANTHER" id="PTHR10380">
    <property type="entry name" value="CUTICLE PROTEIN"/>
    <property type="match status" value="1"/>
</dbReference>
<dbReference type="VEuPathDB" id="VectorBase:ISCW016307"/>
<dbReference type="InterPro" id="IPR050468">
    <property type="entry name" value="Cuticle_Struct_Prot"/>
</dbReference>
<evidence type="ECO:0000256" key="1">
    <source>
        <dbReference type="ARBA" id="ARBA00022460"/>
    </source>
</evidence>
<gene>
    <name evidence="3" type="ORF">IscW_ISCW016307</name>
</gene>
<evidence type="ECO:0000313" key="3">
    <source>
        <dbReference type="EMBL" id="EEC01924.1"/>
    </source>
</evidence>
<keyword evidence="1 2" id="KW-0193">Cuticle</keyword>
<dbReference type="EnsemblMetazoa" id="ISCW016307-RA">
    <property type="protein sequence ID" value="ISCW016307-PA"/>
    <property type="gene ID" value="ISCW016307"/>
</dbReference>
<dbReference type="InParanoid" id="B7P5Q2"/>
<reference evidence="4" key="2">
    <citation type="submission" date="2020-05" db="UniProtKB">
        <authorList>
            <consortium name="EnsemblMetazoa"/>
        </authorList>
    </citation>
    <scope>IDENTIFICATION</scope>
    <source>
        <strain evidence="4">wikel</strain>
    </source>
</reference>
<dbReference type="OrthoDB" id="6433771at2759"/>
<evidence type="ECO:0000256" key="2">
    <source>
        <dbReference type="PROSITE-ProRule" id="PRU00497"/>
    </source>
</evidence>
<dbReference type="GO" id="GO:0062129">
    <property type="term" value="C:chitin-based extracellular matrix"/>
    <property type="evidence" value="ECO:0000318"/>
    <property type="project" value="GO_Central"/>
</dbReference>
<dbReference type="PRINTS" id="PR00947">
    <property type="entry name" value="CUTICLE"/>
</dbReference>
<dbReference type="VEuPathDB" id="VectorBase:ISCI016307"/>
<sequence length="149" mass="15564">MFAQAPQPYKFGYHTNDGHGNVQSRHEQADAHNNRVGSYSFTDAYGRSRRVDYVADGHGFRASVKTNEPGTAASHPAGAVYQTPVVAKAVVAAPAYHAPAVVAAPAVAKVAVAGFGGYGGGYDVGLIDEEVARQQLSTATGLVRPVTHD</sequence>
<dbReference type="InterPro" id="IPR000618">
    <property type="entry name" value="Insect_cuticle"/>
</dbReference>
<reference evidence="3 5" key="1">
    <citation type="submission" date="2008-03" db="EMBL/GenBank/DDBJ databases">
        <title>Annotation of Ixodes scapularis.</title>
        <authorList>
            <consortium name="Ixodes scapularis Genome Project Consortium"/>
            <person name="Caler E."/>
            <person name="Hannick L.I."/>
            <person name="Bidwell S."/>
            <person name="Joardar V."/>
            <person name="Thiagarajan M."/>
            <person name="Amedeo P."/>
            <person name="Galinsky K.J."/>
            <person name="Schobel S."/>
            <person name="Inman J."/>
            <person name="Hostetler J."/>
            <person name="Miller J."/>
            <person name="Hammond M."/>
            <person name="Megy K."/>
            <person name="Lawson D."/>
            <person name="Kodira C."/>
            <person name="Sutton G."/>
            <person name="Meyer J."/>
            <person name="Hill C.A."/>
            <person name="Birren B."/>
            <person name="Nene V."/>
            <person name="Collins F."/>
            <person name="Alarcon-Chaidez F."/>
            <person name="Wikel S."/>
            <person name="Strausberg R."/>
        </authorList>
    </citation>
    <scope>NUCLEOTIDE SEQUENCE [LARGE SCALE GENOMIC DNA]</scope>
    <source>
        <strain evidence="5">Wikel</strain>
        <strain evidence="3">Wikel colony</strain>
    </source>
</reference>
<accession>B7P5Q2</accession>
<dbReference type="PaxDb" id="6945-B7P5Q2"/>
<keyword evidence="5" id="KW-1185">Reference proteome</keyword>
<dbReference type="EMBL" id="ABJB010971709">
    <property type="status" value="NOT_ANNOTATED_CDS"/>
    <property type="molecule type" value="Genomic_DNA"/>
</dbReference>
<organism>
    <name type="scientific">Ixodes scapularis</name>
    <name type="common">Black-legged tick</name>
    <name type="synonym">Deer tick</name>
    <dbReference type="NCBI Taxonomy" id="6945"/>
    <lineage>
        <taxon>Eukaryota</taxon>
        <taxon>Metazoa</taxon>
        <taxon>Ecdysozoa</taxon>
        <taxon>Arthropoda</taxon>
        <taxon>Chelicerata</taxon>
        <taxon>Arachnida</taxon>
        <taxon>Acari</taxon>
        <taxon>Parasitiformes</taxon>
        <taxon>Ixodida</taxon>
        <taxon>Ixodoidea</taxon>
        <taxon>Ixodidae</taxon>
        <taxon>Ixodinae</taxon>
        <taxon>Ixodes</taxon>
    </lineage>
</organism>
<dbReference type="PROSITE" id="PS51155">
    <property type="entry name" value="CHIT_BIND_RR_2"/>
    <property type="match status" value="1"/>
</dbReference>
<dbReference type="GO" id="GO:0008010">
    <property type="term" value="F:structural constituent of chitin-based larval cuticle"/>
    <property type="evidence" value="ECO:0000318"/>
    <property type="project" value="GO_Central"/>
</dbReference>
<dbReference type="Proteomes" id="UP000001555">
    <property type="component" value="Unassembled WGS sequence"/>
</dbReference>
<dbReference type="AlphaFoldDB" id="B7P5Q2"/>
<evidence type="ECO:0000313" key="4">
    <source>
        <dbReference type="EnsemblMetazoa" id="ISCW016307-PA"/>
    </source>
</evidence>
<dbReference type="Pfam" id="PF00379">
    <property type="entry name" value="Chitin_bind_4"/>
    <property type="match status" value="1"/>
</dbReference>
<dbReference type="PANTHER" id="PTHR10380:SF173">
    <property type="entry name" value="CUTICULAR PROTEIN 47EF, ISOFORM C-RELATED"/>
    <property type="match status" value="1"/>
</dbReference>
<name>B7P5Q2_IXOSC</name>
<dbReference type="VEuPathDB" id="VectorBase:ISCP_027872"/>
<dbReference type="HOGENOM" id="CLU_127863_0_0_1"/>
<proteinExistence type="predicted"/>
<protein>
    <submittedName>
        <fullName evidence="3 4">Cuticle protein, putative</fullName>
    </submittedName>
</protein>
<dbReference type="FunCoup" id="B7P5Q2">
    <property type="interactions" value="76"/>
</dbReference>
<dbReference type="EMBL" id="DS642248">
    <property type="protein sequence ID" value="EEC01924.1"/>
    <property type="molecule type" value="Genomic_DNA"/>
</dbReference>
<evidence type="ECO:0000313" key="5">
    <source>
        <dbReference type="Proteomes" id="UP000001555"/>
    </source>
</evidence>